<keyword evidence="6 9" id="KW-1015">Disulfide bond</keyword>
<dbReference type="Ensembl" id="ENSMMDT00005033750.1">
    <property type="protein sequence ID" value="ENSMMDP00005033015.1"/>
    <property type="gene ID" value="ENSMMDG00005015349.1"/>
</dbReference>
<reference evidence="12" key="1">
    <citation type="submission" date="2019-06" db="EMBL/GenBank/DDBJ databases">
        <authorList>
            <consortium name="Wellcome Sanger Institute Data Sharing"/>
        </authorList>
    </citation>
    <scope>NUCLEOTIDE SEQUENCE [LARGE SCALE GENOMIC DNA]</scope>
</reference>
<feature type="domain" description="EGF-like" evidence="10">
    <location>
        <begin position="265"/>
        <end position="304"/>
    </location>
</feature>
<dbReference type="SMART" id="SM00179">
    <property type="entry name" value="EGF_CA"/>
    <property type="match status" value="3"/>
</dbReference>
<feature type="domain" description="FAS1" evidence="11">
    <location>
        <begin position="304"/>
        <end position="439"/>
    </location>
</feature>
<dbReference type="FunCoup" id="A0A667YRA6">
    <property type="interactions" value="636"/>
</dbReference>
<keyword evidence="13" id="KW-1185">Reference proteome</keyword>
<dbReference type="Pfam" id="PF02469">
    <property type="entry name" value="Fasciclin"/>
    <property type="match status" value="4"/>
</dbReference>
<keyword evidence="5" id="KW-0472">Membrane</keyword>
<feature type="domain" description="EGF-like" evidence="10">
    <location>
        <begin position="1187"/>
        <end position="1224"/>
    </location>
</feature>
<keyword evidence="8" id="KW-0325">Glycoprotein</keyword>
<dbReference type="Gene3D" id="2.30.180.10">
    <property type="entry name" value="FAS1 domain"/>
    <property type="match status" value="4"/>
</dbReference>
<feature type="disulfide bond" evidence="9">
    <location>
        <begin position="148"/>
        <end position="165"/>
    </location>
</feature>
<feature type="disulfide bond" evidence="9">
    <location>
        <begin position="1195"/>
        <end position="1212"/>
    </location>
</feature>
<dbReference type="Pfam" id="PF24887">
    <property type="entry name" value="EGF_STAB1-2"/>
    <property type="match status" value="1"/>
</dbReference>
<reference evidence="12" key="2">
    <citation type="submission" date="2025-08" db="UniProtKB">
        <authorList>
            <consortium name="Ensembl"/>
        </authorList>
    </citation>
    <scope>IDENTIFICATION</scope>
</reference>
<feature type="domain" description="EGF-like" evidence="10">
    <location>
        <begin position="782"/>
        <end position="824"/>
    </location>
</feature>
<protein>
    <submittedName>
        <fullName evidence="12">Stabilin 2</fullName>
    </submittedName>
</protein>
<sequence>ISLLIPCPTGFKKTPNTVSQDCKSATLQLAIKGCSFECYKEIEAKRCCPGYWGQDCIECPEHASMPCNNNGVCSDGMGGNGTCSCKFCNTIHCLFLFLSSFHNFVLVCTCVHGLCNAGVRGDGICTCFSGYKGPNCDQELPECAALSCPENSRCMEEALTGKLVCRCKTGYQMSGTECISINPCLQSICHPHATCVHTGPNKHLCTCAEGYSGDGRVCMGIDPCQTNHGGCSALSTRCVYDGPGKFHCECLAGFDNLERGVSCSLKEACKPDSCHKNANCTTVAPERVECTCHHGYLGNGKVCYGNIMQRLNDLNTEPGGQWTGQLSSLSWPLRNLGPFTVFIPINKGFRGTSPKTIMADSSKAKYWCKLHMVAGEIPFDTLKKMDVYYTLTGKAGETDTTDGDAQTKIRIHGSRKKGTILQSDVIASNGMIHIISKLMDSVSPTVESDKEVQRHHIPMSTILHIHTFSNGEERQSKTNMASLMDLPGPFTVFAPTSTAFDAMMEGHLQYLSSAEGYIKLVELLRNHIVASSALEVYNVVSSPRVVTRANQVLSFNVTENGQILVNGMAVLEADVEAKNGRLYSVDGVLIPSSIEPVLPHRCDTTETKIVKVRSQMCHQQPYHIHSAITCICTCSLCAQTPACCRGFYGPECSMCPGGFQTPCSGHGQCMEGIEGNGTCICEPNFRGSRCQYCSSPNKYGPNCDKTCTCIHGQCDNRPEADGRCKVDSCMPGYTGVYCERQTRACGVQVEFCHAHADCDFNQGATKCVCKPGYEGDGIICVEKDPCALPLRGGCSINAKCTKTGPGTHSCQCLAGWREDGDECQPINTCNNPDRGGCHPNATCIYIGPGQVRRKSASCRLMSGQWKCVCEEGYVGNGEVCYGTVEQVSCFFKYDCGSLTNSATVLINSILFFQQSSTITTANVAATNGLIHVIDKVLVPERKLSDGLLTLLDLRPEFSLFRSCLIEHNLTDEIEQADGYTVFVPVDSAIKDYLTKMAATSMDVNTTRYHVVLSERLLKTDLQAGGYKETMLGFSYQLGIFPRDGKLFINEAQLNVSNIMSEKGVIHGLSSVLMINRNRCDDIQDHVSINTLCSLQKSVRKKKCMFSQMYDGERLLTIGCRFTCIKKNIMHKCCSGFFGEHCEPCPGPKGQPCFTNGVCLDGTNGTGICQCNQGFSGTACETCQAGKYGVHCDQECACKNGQCNDGLKGDGTCECDVGWKGILCDESTKKMNLGPFFSIHPCGSCVIKPSGMQCICAAGFEGNGTYCKAKDPCAVGNGGCSLYAVCKRTLPGRRDCVCNPGYAGDGLVCVEINPCLEGNGGCHVNADCIHVGPNKVNPKNGECHRFARCNTTSPGVRTCTCTSGFIGDGISCKGTWTELNVSFQIAEISLKGRGPFTVFAPTAEAFAKERNGSGKVRNLISPFLDSGLVMHVRQS</sequence>
<feature type="disulfide bond" evidence="9">
    <location>
        <begin position="1170"/>
        <end position="1179"/>
    </location>
</feature>
<dbReference type="PROSITE" id="PS01248">
    <property type="entry name" value="EGF_LAM_1"/>
    <property type="match status" value="1"/>
</dbReference>
<dbReference type="Proteomes" id="UP000472263">
    <property type="component" value="Chromosome 23"/>
</dbReference>
<keyword evidence="3" id="KW-0812">Transmembrane</keyword>
<organism evidence="12 13">
    <name type="scientific">Myripristis murdjan</name>
    <name type="common">pinecone soldierfish</name>
    <dbReference type="NCBI Taxonomy" id="586833"/>
    <lineage>
        <taxon>Eukaryota</taxon>
        <taxon>Metazoa</taxon>
        <taxon>Chordata</taxon>
        <taxon>Craniata</taxon>
        <taxon>Vertebrata</taxon>
        <taxon>Euteleostomi</taxon>
        <taxon>Actinopterygii</taxon>
        <taxon>Neopterygii</taxon>
        <taxon>Teleostei</taxon>
        <taxon>Neoteleostei</taxon>
        <taxon>Acanthomorphata</taxon>
        <taxon>Holocentriformes</taxon>
        <taxon>Holocentridae</taxon>
        <taxon>Myripristis</taxon>
    </lineage>
</organism>
<dbReference type="GO" id="GO:0005509">
    <property type="term" value="F:calcium ion binding"/>
    <property type="evidence" value="ECO:0007669"/>
    <property type="project" value="InterPro"/>
</dbReference>
<evidence type="ECO:0000256" key="4">
    <source>
        <dbReference type="ARBA" id="ARBA00022989"/>
    </source>
</evidence>
<evidence type="ECO:0000256" key="3">
    <source>
        <dbReference type="ARBA" id="ARBA00022692"/>
    </source>
</evidence>
<dbReference type="PANTHER" id="PTHR24038:SF0">
    <property type="entry name" value="STABILIN-2"/>
    <property type="match status" value="1"/>
</dbReference>
<evidence type="ECO:0000259" key="11">
    <source>
        <dbReference type="PROSITE" id="PS50213"/>
    </source>
</evidence>
<dbReference type="PROSITE" id="PS50026">
    <property type="entry name" value="EGF_3"/>
    <property type="match status" value="8"/>
</dbReference>
<feature type="domain" description="EGF-like" evidence="10">
    <location>
        <begin position="1268"/>
        <end position="1309"/>
    </location>
</feature>
<dbReference type="PROSITE" id="PS01186">
    <property type="entry name" value="EGF_2"/>
    <property type="match status" value="10"/>
</dbReference>
<dbReference type="GeneTree" id="ENSGT00940000156566"/>
<dbReference type="SMART" id="SM00554">
    <property type="entry name" value="FAS1"/>
    <property type="match status" value="3"/>
</dbReference>
<dbReference type="FunFam" id="2.10.25.10:FF:000040">
    <property type="entry name" value="Stabilin 2"/>
    <property type="match status" value="3"/>
</dbReference>
<dbReference type="Gene3D" id="2.170.300.10">
    <property type="entry name" value="Tie2 ligand-binding domain superfamily"/>
    <property type="match status" value="1"/>
</dbReference>
<feature type="disulfide bond" evidence="9">
    <location>
        <begin position="1214"/>
        <end position="1223"/>
    </location>
</feature>
<keyword evidence="7" id="KW-0675">Receptor</keyword>
<feature type="domain" description="EGF-like" evidence="10">
    <location>
        <begin position="653"/>
        <end position="691"/>
    </location>
</feature>
<evidence type="ECO:0000256" key="2">
    <source>
        <dbReference type="ARBA" id="ARBA00022536"/>
    </source>
</evidence>
<evidence type="ECO:0000256" key="1">
    <source>
        <dbReference type="ARBA" id="ARBA00004479"/>
    </source>
</evidence>
<evidence type="ECO:0000256" key="5">
    <source>
        <dbReference type="ARBA" id="ARBA00023136"/>
    </source>
</evidence>
<evidence type="ECO:0000256" key="6">
    <source>
        <dbReference type="ARBA" id="ARBA00023157"/>
    </source>
</evidence>
<dbReference type="InterPro" id="IPR001881">
    <property type="entry name" value="EGF-like_Ca-bd_dom"/>
</dbReference>
<reference evidence="12" key="3">
    <citation type="submission" date="2025-09" db="UniProtKB">
        <authorList>
            <consortium name="Ensembl"/>
        </authorList>
    </citation>
    <scope>IDENTIFICATION</scope>
</reference>
<accession>A0A667YRA6</accession>
<evidence type="ECO:0000256" key="9">
    <source>
        <dbReference type="PROSITE-ProRule" id="PRU00076"/>
    </source>
</evidence>
<feature type="disulfide bond" evidence="9">
    <location>
        <begin position="681"/>
        <end position="690"/>
    </location>
</feature>
<feature type="domain" description="EGF-like" evidence="10">
    <location>
        <begin position="139"/>
        <end position="179"/>
    </location>
</feature>
<keyword evidence="4" id="KW-1133">Transmembrane helix</keyword>
<evidence type="ECO:0000256" key="7">
    <source>
        <dbReference type="ARBA" id="ARBA00023170"/>
    </source>
</evidence>
<keyword evidence="2 9" id="KW-0245">EGF-like domain</keyword>
<dbReference type="SMART" id="SM00181">
    <property type="entry name" value="EGF"/>
    <property type="match status" value="15"/>
</dbReference>
<dbReference type="InParanoid" id="A0A667YRA6"/>
<evidence type="ECO:0000256" key="8">
    <source>
        <dbReference type="ARBA" id="ARBA00023180"/>
    </source>
</evidence>
<dbReference type="FunFam" id="2.30.180.10:FF:000018">
    <property type="entry name" value="Stabilin 2"/>
    <property type="match status" value="1"/>
</dbReference>
<name>A0A667YRA6_9TELE</name>
<feature type="domain" description="FAS1" evidence="11">
    <location>
        <begin position="446"/>
        <end position="589"/>
    </location>
</feature>
<comment type="caution">
    <text evidence="9">Lacks conserved residue(s) required for the propagation of feature annotation.</text>
</comment>
<dbReference type="InterPro" id="IPR002049">
    <property type="entry name" value="LE_dom"/>
</dbReference>
<dbReference type="InterPro" id="IPR024731">
    <property type="entry name" value="NELL2-like_EGF"/>
</dbReference>
<dbReference type="SUPFAM" id="SSF82153">
    <property type="entry name" value="FAS1 domain"/>
    <property type="match status" value="5"/>
</dbReference>
<evidence type="ECO:0000313" key="13">
    <source>
        <dbReference type="Proteomes" id="UP000472263"/>
    </source>
</evidence>
<comment type="subcellular location">
    <subcellularLocation>
        <location evidence="1">Membrane</location>
        <topology evidence="1">Single-pass type I membrane protein</topology>
    </subcellularLocation>
</comment>
<dbReference type="GO" id="GO:0016020">
    <property type="term" value="C:membrane"/>
    <property type="evidence" value="ECO:0007669"/>
    <property type="project" value="UniProtKB-SubCell"/>
</dbReference>
<dbReference type="InterPro" id="IPR056806">
    <property type="entry name" value="EGF_STAB1-2"/>
</dbReference>
<dbReference type="PANTHER" id="PTHR24038">
    <property type="entry name" value="STABILIN"/>
    <property type="match status" value="1"/>
</dbReference>
<feature type="domain" description="FAS1" evidence="11">
    <location>
        <begin position="944"/>
        <end position="1072"/>
    </location>
</feature>
<feature type="domain" description="EGF-like" evidence="10">
    <location>
        <begin position="1142"/>
        <end position="1180"/>
    </location>
</feature>
<dbReference type="PROSITE" id="PS00022">
    <property type="entry name" value="EGF_1"/>
    <property type="match status" value="4"/>
</dbReference>
<dbReference type="InterPro" id="IPR000742">
    <property type="entry name" value="EGF"/>
</dbReference>
<dbReference type="SUPFAM" id="SSF57184">
    <property type="entry name" value="Growth factor receptor domain"/>
    <property type="match status" value="1"/>
</dbReference>
<dbReference type="SUPFAM" id="SSF57196">
    <property type="entry name" value="EGF/Laminin"/>
    <property type="match status" value="2"/>
</dbReference>
<feature type="domain" description="EGF-like" evidence="10">
    <location>
        <begin position="180"/>
        <end position="219"/>
    </location>
</feature>
<dbReference type="Gene3D" id="2.10.25.10">
    <property type="entry name" value="Laminin"/>
    <property type="match status" value="8"/>
</dbReference>
<dbReference type="InterPro" id="IPR036378">
    <property type="entry name" value="FAS1_dom_sf"/>
</dbReference>
<dbReference type="Pfam" id="PF12947">
    <property type="entry name" value="EGF_3"/>
    <property type="match status" value="5"/>
</dbReference>
<dbReference type="InterPro" id="IPR000782">
    <property type="entry name" value="FAS1_domain"/>
</dbReference>
<dbReference type="PROSITE" id="PS50213">
    <property type="entry name" value="FAS1"/>
    <property type="match status" value="3"/>
</dbReference>
<evidence type="ECO:0000313" key="12">
    <source>
        <dbReference type="Ensembl" id="ENSMMDP00005033015.1"/>
    </source>
</evidence>
<evidence type="ECO:0000259" key="10">
    <source>
        <dbReference type="PROSITE" id="PS50026"/>
    </source>
</evidence>
<dbReference type="InterPro" id="IPR009030">
    <property type="entry name" value="Growth_fac_rcpt_cys_sf"/>
</dbReference>
<proteinExistence type="predicted"/>